<name>A0A2S2E459_9ALTE</name>
<proteinExistence type="inferred from homology"/>
<keyword evidence="10" id="KW-1185">Reference proteome</keyword>
<feature type="domain" description="Smr" evidence="8">
    <location>
        <begin position="103"/>
        <end position="178"/>
    </location>
</feature>
<comment type="similarity">
    <text evidence="6">Belongs to the SmrB family.</text>
</comment>
<keyword evidence="2 6" id="KW-0699">rRNA-binding</keyword>
<dbReference type="InterPro" id="IPR002625">
    <property type="entry name" value="Smr_dom"/>
</dbReference>
<dbReference type="Gene3D" id="3.30.1370.110">
    <property type="match status" value="1"/>
</dbReference>
<evidence type="ECO:0000256" key="4">
    <source>
        <dbReference type="ARBA" id="ARBA00022801"/>
    </source>
</evidence>
<evidence type="ECO:0000256" key="3">
    <source>
        <dbReference type="ARBA" id="ARBA00022759"/>
    </source>
</evidence>
<dbReference type="GO" id="GO:0004521">
    <property type="term" value="F:RNA endonuclease activity"/>
    <property type="evidence" value="ECO:0007669"/>
    <property type="project" value="UniProtKB-UniRule"/>
</dbReference>
<comment type="subunit">
    <text evidence="6">Associates with collided ribosomes, but not with correctly translating polysomes.</text>
</comment>
<keyword evidence="3 6" id="KW-0255">Endonuclease</keyword>
<dbReference type="KEGG" id="salh:HMF8227_01968"/>
<evidence type="ECO:0000256" key="6">
    <source>
        <dbReference type="HAMAP-Rule" id="MF_01042"/>
    </source>
</evidence>
<dbReference type="InterPro" id="IPR036063">
    <property type="entry name" value="Smr_dom_sf"/>
</dbReference>
<gene>
    <name evidence="6" type="primary">smrB</name>
    <name evidence="9" type="ORF">HMF8227_01968</name>
</gene>
<evidence type="ECO:0000256" key="1">
    <source>
        <dbReference type="ARBA" id="ARBA00022722"/>
    </source>
</evidence>
<evidence type="ECO:0000313" key="10">
    <source>
        <dbReference type="Proteomes" id="UP000245728"/>
    </source>
</evidence>
<evidence type="ECO:0000313" key="9">
    <source>
        <dbReference type="EMBL" id="AWL12438.1"/>
    </source>
</evidence>
<dbReference type="RefSeq" id="WP_109340013.1">
    <property type="nucleotide sequence ID" value="NZ_CP029347.1"/>
</dbReference>
<keyword evidence="1 6" id="KW-0540">Nuclease</keyword>
<dbReference type="GO" id="GO:0016787">
    <property type="term" value="F:hydrolase activity"/>
    <property type="evidence" value="ECO:0007669"/>
    <property type="project" value="UniProtKB-KW"/>
</dbReference>
<accession>A0A2S2E459</accession>
<dbReference type="OrthoDB" id="5795446at2"/>
<dbReference type="PANTHER" id="PTHR35562:SF1">
    <property type="entry name" value="UPF0115 PROTEIN YFCN"/>
    <property type="match status" value="1"/>
</dbReference>
<dbReference type="Pfam" id="PF01713">
    <property type="entry name" value="Smr"/>
    <property type="match status" value="1"/>
</dbReference>
<sequence>MSKKHKLNDDEIALFRSAIGGTRPLEQDKIPPQRPSGKHQTGIKHTERRANAERKQVAASFEFSDGFQAWFDPNQPVKYSRDKDQSYQLKCLRRGDYAPELILDLHGMKRDTAKEEIAALIHSAEKQHVHCVCIVHGIGGNILKSAVPNWLVQHPKVQAFHEAPLEWGGKGALLVLIEVPEGMRK</sequence>
<dbReference type="InterPro" id="IPR022990">
    <property type="entry name" value="SmrB-like"/>
</dbReference>
<reference evidence="9 10" key="1">
    <citation type="submission" date="2018-05" db="EMBL/GenBank/DDBJ databases">
        <title>Salinimonas sp. HMF8227 Genome sequencing and assembly.</title>
        <authorList>
            <person name="Kang H."/>
            <person name="Kang J."/>
            <person name="Cha I."/>
            <person name="Kim H."/>
            <person name="Joh K."/>
        </authorList>
    </citation>
    <scope>NUCLEOTIDE SEQUENCE [LARGE SCALE GENOMIC DNA]</scope>
    <source>
        <strain evidence="9 10">HMF8227</strain>
    </source>
</reference>
<dbReference type="SMART" id="SM00463">
    <property type="entry name" value="SMR"/>
    <property type="match status" value="1"/>
</dbReference>
<dbReference type="GO" id="GO:0072344">
    <property type="term" value="P:rescue of stalled ribosome"/>
    <property type="evidence" value="ECO:0007669"/>
    <property type="project" value="UniProtKB-UniRule"/>
</dbReference>
<dbReference type="Proteomes" id="UP000245728">
    <property type="component" value="Chromosome"/>
</dbReference>
<evidence type="ECO:0000259" key="8">
    <source>
        <dbReference type="PROSITE" id="PS50828"/>
    </source>
</evidence>
<dbReference type="PROSITE" id="PS50828">
    <property type="entry name" value="SMR"/>
    <property type="match status" value="1"/>
</dbReference>
<organism evidence="9 10">
    <name type="scientific">Saliniradius amylolyticus</name>
    <dbReference type="NCBI Taxonomy" id="2183582"/>
    <lineage>
        <taxon>Bacteria</taxon>
        <taxon>Pseudomonadati</taxon>
        <taxon>Pseudomonadota</taxon>
        <taxon>Gammaproteobacteria</taxon>
        <taxon>Alteromonadales</taxon>
        <taxon>Alteromonadaceae</taxon>
        <taxon>Saliniradius</taxon>
    </lineage>
</organism>
<dbReference type="HAMAP" id="MF_01042">
    <property type="entry name" value="SmrB"/>
    <property type="match status" value="1"/>
</dbReference>
<keyword evidence="5 6" id="KW-0694">RNA-binding</keyword>
<dbReference type="SUPFAM" id="SSF160443">
    <property type="entry name" value="SMR domain-like"/>
    <property type="match status" value="1"/>
</dbReference>
<evidence type="ECO:0000256" key="5">
    <source>
        <dbReference type="ARBA" id="ARBA00022884"/>
    </source>
</evidence>
<dbReference type="NCBIfam" id="NF003432">
    <property type="entry name" value="PRK04946.1"/>
    <property type="match status" value="1"/>
</dbReference>
<dbReference type="GO" id="GO:0019843">
    <property type="term" value="F:rRNA binding"/>
    <property type="evidence" value="ECO:0007669"/>
    <property type="project" value="UniProtKB-UniRule"/>
</dbReference>
<evidence type="ECO:0000256" key="7">
    <source>
        <dbReference type="SAM" id="MobiDB-lite"/>
    </source>
</evidence>
<dbReference type="EC" id="3.1.-.-" evidence="6"/>
<keyword evidence="4 6" id="KW-0378">Hydrolase</keyword>
<feature type="region of interest" description="Disordered" evidence="7">
    <location>
        <begin position="18"/>
        <end position="49"/>
    </location>
</feature>
<dbReference type="PANTHER" id="PTHR35562">
    <property type="entry name" value="DNA ENDONUCLEASE SMRA-RELATED"/>
    <property type="match status" value="1"/>
</dbReference>
<evidence type="ECO:0000256" key="2">
    <source>
        <dbReference type="ARBA" id="ARBA00022730"/>
    </source>
</evidence>
<protein>
    <recommendedName>
        <fullName evidence="6">Ribosome rescue factor SmrB</fullName>
        <ecNumber evidence="6">3.1.-.-</ecNumber>
    </recommendedName>
</protein>
<dbReference type="EMBL" id="CP029347">
    <property type="protein sequence ID" value="AWL12438.1"/>
    <property type="molecule type" value="Genomic_DNA"/>
</dbReference>
<comment type="function">
    <text evidence="6">Acts as a ribosome collision sensor. Detects stalled/collided disomes (pairs of ribosomes where the leading ribosome is stalled and a second ribosome has collided with it) and endonucleolytically cleaves mRNA at the 5' boundary of the stalled ribosome. Stalled/collided disomes form a new interface (primarily via the 30S subunits) that binds SmrB. Cleaved mRNA becomes available for tmRNA ligation, leading to ribosomal subunit dissociation and rescue of stalled ribosomes.</text>
</comment>
<dbReference type="AlphaFoldDB" id="A0A2S2E459"/>